<feature type="transmembrane region" description="Helical" evidence="7">
    <location>
        <begin position="84"/>
        <end position="105"/>
    </location>
</feature>
<dbReference type="PRINTS" id="PR01035">
    <property type="entry name" value="TCRTETA"/>
</dbReference>
<dbReference type="Gene3D" id="1.20.1250.20">
    <property type="entry name" value="MFS general substrate transporter like domains"/>
    <property type="match status" value="1"/>
</dbReference>
<keyword evidence="10" id="KW-1185">Reference proteome</keyword>
<protein>
    <submittedName>
        <fullName evidence="9">MFS general substrate transporter</fullName>
    </submittedName>
</protein>
<dbReference type="Proteomes" id="UP000076532">
    <property type="component" value="Unassembled WGS sequence"/>
</dbReference>
<dbReference type="EMBL" id="KV417523">
    <property type="protein sequence ID" value="KZP25031.1"/>
    <property type="molecule type" value="Genomic_DNA"/>
</dbReference>
<reference evidence="9 10" key="1">
    <citation type="journal article" date="2016" name="Mol. Biol. Evol.">
        <title>Comparative Genomics of Early-Diverging Mushroom-Forming Fungi Provides Insights into the Origins of Lignocellulose Decay Capabilities.</title>
        <authorList>
            <person name="Nagy L.G."/>
            <person name="Riley R."/>
            <person name="Tritt A."/>
            <person name="Adam C."/>
            <person name="Daum C."/>
            <person name="Floudas D."/>
            <person name="Sun H."/>
            <person name="Yadav J.S."/>
            <person name="Pangilinan J."/>
            <person name="Larsson K.H."/>
            <person name="Matsuura K."/>
            <person name="Barry K."/>
            <person name="Labutti K."/>
            <person name="Kuo R."/>
            <person name="Ohm R.A."/>
            <person name="Bhattacharya S.S."/>
            <person name="Shirouzu T."/>
            <person name="Yoshinaga Y."/>
            <person name="Martin F.M."/>
            <person name="Grigoriev I.V."/>
            <person name="Hibbett D.S."/>
        </authorList>
    </citation>
    <scope>NUCLEOTIDE SEQUENCE [LARGE SCALE GENOMIC DNA]</scope>
    <source>
        <strain evidence="9 10">CBS 109695</strain>
    </source>
</reference>
<feature type="domain" description="Major facilitator superfamily (MFS) profile" evidence="8">
    <location>
        <begin position="43"/>
        <end position="500"/>
    </location>
</feature>
<dbReference type="InterPro" id="IPR011701">
    <property type="entry name" value="MFS"/>
</dbReference>
<dbReference type="SUPFAM" id="SSF103473">
    <property type="entry name" value="MFS general substrate transporter"/>
    <property type="match status" value="1"/>
</dbReference>
<evidence type="ECO:0000259" key="8">
    <source>
        <dbReference type="PROSITE" id="PS50850"/>
    </source>
</evidence>
<dbReference type="AlphaFoldDB" id="A0A166NI57"/>
<keyword evidence="2" id="KW-0813">Transport</keyword>
<evidence type="ECO:0000256" key="2">
    <source>
        <dbReference type="ARBA" id="ARBA00022448"/>
    </source>
</evidence>
<dbReference type="OrthoDB" id="419616at2759"/>
<evidence type="ECO:0000313" key="10">
    <source>
        <dbReference type="Proteomes" id="UP000076532"/>
    </source>
</evidence>
<organism evidence="9 10">
    <name type="scientific">Athelia psychrophila</name>
    <dbReference type="NCBI Taxonomy" id="1759441"/>
    <lineage>
        <taxon>Eukaryota</taxon>
        <taxon>Fungi</taxon>
        <taxon>Dikarya</taxon>
        <taxon>Basidiomycota</taxon>
        <taxon>Agaricomycotina</taxon>
        <taxon>Agaricomycetes</taxon>
        <taxon>Agaricomycetidae</taxon>
        <taxon>Atheliales</taxon>
        <taxon>Atheliaceae</taxon>
        <taxon>Athelia</taxon>
    </lineage>
</organism>
<comment type="subcellular location">
    <subcellularLocation>
        <location evidence="1">Membrane</location>
        <topology evidence="1">Multi-pass membrane protein</topology>
    </subcellularLocation>
</comment>
<dbReference type="InterPro" id="IPR001958">
    <property type="entry name" value="Tet-R_TetA/multi-R_MdtG-like"/>
</dbReference>
<feature type="transmembrane region" description="Helical" evidence="7">
    <location>
        <begin position="291"/>
        <end position="313"/>
    </location>
</feature>
<feature type="region of interest" description="Disordered" evidence="6">
    <location>
        <begin position="1"/>
        <end position="36"/>
    </location>
</feature>
<sequence length="504" mass="54366">MDSEQTPLISSEGGSSGHYEVLAPTENGNTGRSKKQTPLPKLQLFTLLYIAFCEPAAGTVIYPFVVRLVTDTGITGGNQAKTGFYAGIIESAFFASEACTALLWGRISDRVGRKLPLTLGMLGMTATIISFGLSNQYWPLVISRCLQGVMNGGVGLTKSAIVEITDSTNMASAFAFMPLSWGIGETVGPLIGGSLSHPAERWPNTLGKINFLRDYPYALPCICIALVPLSASLLVALFFKETLPSIVEKKKKKKQISSRDSTDNDIGSTDSADSKPPPPLRSLMTRPVINAMVNYAFLAWTEQACAVLVPIMYPTPIKFGGLGLSTFAIGCIMSVIGVFIGLICIVFFPLLMRRYSAAQIYRGAYSFYLVDTLLFPLMNYLARRNGELNGLVWVVIALQILCATIPLLSFSKCRATHGFPGAMLVIFSEVSPSKSSLGAINGIAQTVACTMRVIAPFTSSSLFSLSQEKNLLGGTMWYCILELVVIAGVITSFRLEESPKVAED</sequence>
<keyword evidence="3 7" id="KW-0812">Transmembrane</keyword>
<feature type="region of interest" description="Disordered" evidence="6">
    <location>
        <begin position="254"/>
        <end position="281"/>
    </location>
</feature>
<keyword evidence="4 7" id="KW-1133">Transmembrane helix</keyword>
<dbReference type="GO" id="GO:0022857">
    <property type="term" value="F:transmembrane transporter activity"/>
    <property type="evidence" value="ECO:0007669"/>
    <property type="project" value="InterPro"/>
</dbReference>
<gene>
    <name evidence="9" type="ORF">FIBSPDRAFT_821386</name>
</gene>
<evidence type="ECO:0000256" key="6">
    <source>
        <dbReference type="SAM" id="MobiDB-lite"/>
    </source>
</evidence>
<evidence type="ECO:0000256" key="3">
    <source>
        <dbReference type="ARBA" id="ARBA00022692"/>
    </source>
</evidence>
<feature type="compositionally biased region" description="Polar residues" evidence="6">
    <location>
        <begin position="1"/>
        <end position="13"/>
    </location>
</feature>
<dbReference type="InterPro" id="IPR020846">
    <property type="entry name" value="MFS_dom"/>
</dbReference>
<feature type="transmembrane region" description="Helical" evidence="7">
    <location>
        <begin position="388"/>
        <end position="410"/>
    </location>
</feature>
<feature type="transmembrane region" description="Helical" evidence="7">
    <location>
        <begin position="117"/>
        <end position="138"/>
    </location>
</feature>
<feature type="transmembrane region" description="Helical" evidence="7">
    <location>
        <begin position="42"/>
        <end position="64"/>
    </location>
</feature>
<dbReference type="Pfam" id="PF07690">
    <property type="entry name" value="MFS_1"/>
    <property type="match status" value="1"/>
</dbReference>
<keyword evidence="5 7" id="KW-0472">Membrane</keyword>
<feature type="transmembrane region" description="Helical" evidence="7">
    <location>
        <begin position="475"/>
        <end position="495"/>
    </location>
</feature>
<dbReference type="PROSITE" id="PS50850">
    <property type="entry name" value="MFS"/>
    <property type="match status" value="1"/>
</dbReference>
<feature type="transmembrane region" description="Helical" evidence="7">
    <location>
        <begin position="325"/>
        <end position="351"/>
    </location>
</feature>
<evidence type="ECO:0000256" key="4">
    <source>
        <dbReference type="ARBA" id="ARBA00022989"/>
    </source>
</evidence>
<dbReference type="GO" id="GO:0016020">
    <property type="term" value="C:membrane"/>
    <property type="evidence" value="ECO:0007669"/>
    <property type="project" value="UniProtKB-SubCell"/>
</dbReference>
<evidence type="ECO:0000313" key="9">
    <source>
        <dbReference type="EMBL" id="KZP25031.1"/>
    </source>
</evidence>
<evidence type="ECO:0000256" key="5">
    <source>
        <dbReference type="ARBA" id="ARBA00023136"/>
    </source>
</evidence>
<evidence type="ECO:0000256" key="1">
    <source>
        <dbReference type="ARBA" id="ARBA00004141"/>
    </source>
</evidence>
<dbReference type="InterPro" id="IPR036259">
    <property type="entry name" value="MFS_trans_sf"/>
</dbReference>
<evidence type="ECO:0000256" key="7">
    <source>
        <dbReference type="SAM" id="Phobius"/>
    </source>
</evidence>
<name>A0A166NI57_9AGAM</name>
<feature type="transmembrane region" description="Helical" evidence="7">
    <location>
        <begin position="217"/>
        <end position="239"/>
    </location>
</feature>
<dbReference type="PANTHER" id="PTHR23504:SF15">
    <property type="entry name" value="MAJOR FACILITATOR SUPERFAMILY (MFS) PROFILE DOMAIN-CONTAINING PROTEIN"/>
    <property type="match status" value="1"/>
</dbReference>
<dbReference type="PANTHER" id="PTHR23504">
    <property type="entry name" value="MAJOR FACILITATOR SUPERFAMILY DOMAIN-CONTAINING PROTEIN 10"/>
    <property type="match status" value="1"/>
</dbReference>
<accession>A0A166NI57</accession>
<proteinExistence type="predicted"/>